<dbReference type="InterPro" id="IPR039914">
    <property type="entry name" value="SRP9-like"/>
</dbReference>
<accession>A0A6A6HNK6</accession>
<dbReference type="OrthoDB" id="5419752at2759"/>
<evidence type="ECO:0000256" key="1">
    <source>
        <dbReference type="SAM" id="MobiDB-lite"/>
    </source>
</evidence>
<protein>
    <recommendedName>
        <fullName evidence="2">SRP9 domain-containing protein</fullName>
    </recommendedName>
</protein>
<sequence>MPYFGTSQEWLEQSSLLIKARPTTTRVTAKWTLPKLRSSTSPSKRQKRKADKASNASAVDNTSASEAPTASSVPPSAELTLKTYDPASGVTLKYRTDQAAEVGRLVAVMGRLGRSMAASPDEEIKDEAAAAEGAVGEQGTGRNTPVPKAVSGETKGGAGQGGGGQGGGKKKKKGRK</sequence>
<feature type="compositionally biased region" description="Low complexity" evidence="1">
    <location>
        <begin position="130"/>
        <end position="141"/>
    </location>
</feature>
<feature type="compositionally biased region" description="Gly residues" evidence="1">
    <location>
        <begin position="154"/>
        <end position="167"/>
    </location>
</feature>
<dbReference type="GO" id="GO:0005786">
    <property type="term" value="C:signal recognition particle, endoplasmic reticulum targeting"/>
    <property type="evidence" value="ECO:0007669"/>
    <property type="project" value="TreeGrafter"/>
</dbReference>
<feature type="domain" description="SRP9" evidence="2">
    <location>
        <begin position="6"/>
        <end position="116"/>
    </location>
</feature>
<feature type="compositionally biased region" description="Polar residues" evidence="1">
    <location>
        <begin position="54"/>
        <end position="74"/>
    </location>
</feature>
<dbReference type="PANTHER" id="PTHR12834:SF12">
    <property type="entry name" value="SIGNAL RECOGNITION PARTICLE 9 KDA PROTEIN"/>
    <property type="match status" value="1"/>
</dbReference>
<feature type="region of interest" description="Disordered" evidence="1">
    <location>
        <begin position="117"/>
        <end position="176"/>
    </location>
</feature>
<reference evidence="3" key="1">
    <citation type="journal article" date="2020" name="Stud. Mycol.">
        <title>101 Dothideomycetes genomes: a test case for predicting lifestyles and emergence of pathogens.</title>
        <authorList>
            <person name="Haridas S."/>
            <person name="Albert R."/>
            <person name="Binder M."/>
            <person name="Bloem J."/>
            <person name="Labutti K."/>
            <person name="Salamov A."/>
            <person name="Andreopoulos B."/>
            <person name="Baker S."/>
            <person name="Barry K."/>
            <person name="Bills G."/>
            <person name="Bluhm B."/>
            <person name="Cannon C."/>
            <person name="Castanera R."/>
            <person name="Culley D."/>
            <person name="Daum C."/>
            <person name="Ezra D."/>
            <person name="Gonzalez J."/>
            <person name="Henrissat B."/>
            <person name="Kuo A."/>
            <person name="Liang C."/>
            <person name="Lipzen A."/>
            <person name="Lutzoni F."/>
            <person name="Magnuson J."/>
            <person name="Mondo S."/>
            <person name="Nolan M."/>
            <person name="Ohm R."/>
            <person name="Pangilinan J."/>
            <person name="Park H.-J."/>
            <person name="Ramirez L."/>
            <person name="Alfaro M."/>
            <person name="Sun H."/>
            <person name="Tritt A."/>
            <person name="Yoshinaga Y."/>
            <person name="Zwiers L.-H."/>
            <person name="Turgeon B."/>
            <person name="Goodwin S."/>
            <person name="Spatafora J."/>
            <person name="Crous P."/>
            <person name="Grigoriev I."/>
        </authorList>
    </citation>
    <scope>NUCLEOTIDE SEQUENCE</scope>
    <source>
        <strain evidence="3">Tuck. ex Michener</strain>
    </source>
</reference>
<dbReference type="EMBL" id="ML991774">
    <property type="protein sequence ID" value="KAF2239050.1"/>
    <property type="molecule type" value="Genomic_DNA"/>
</dbReference>
<organism evidence="3 4">
    <name type="scientific">Viridothelium virens</name>
    <name type="common">Speckled blister lichen</name>
    <name type="synonym">Trypethelium virens</name>
    <dbReference type="NCBI Taxonomy" id="1048519"/>
    <lineage>
        <taxon>Eukaryota</taxon>
        <taxon>Fungi</taxon>
        <taxon>Dikarya</taxon>
        <taxon>Ascomycota</taxon>
        <taxon>Pezizomycotina</taxon>
        <taxon>Dothideomycetes</taxon>
        <taxon>Dothideomycetes incertae sedis</taxon>
        <taxon>Trypetheliales</taxon>
        <taxon>Trypetheliaceae</taxon>
        <taxon>Viridothelium</taxon>
    </lineage>
</organism>
<name>A0A6A6HNK6_VIRVR</name>
<dbReference type="InterPro" id="IPR039432">
    <property type="entry name" value="SRP9_dom"/>
</dbReference>
<evidence type="ECO:0000313" key="4">
    <source>
        <dbReference type="Proteomes" id="UP000800092"/>
    </source>
</evidence>
<dbReference type="Pfam" id="PF05486">
    <property type="entry name" value="SRP9-21"/>
    <property type="match status" value="1"/>
</dbReference>
<keyword evidence="4" id="KW-1185">Reference proteome</keyword>
<gene>
    <name evidence="3" type="ORF">EV356DRAFT_528930</name>
</gene>
<evidence type="ECO:0000313" key="3">
    <source>
        <dbReference type="EMBL" id="KAF2239050.1"/>
    </source>
</evidence>
<feature type="region of interest" description="Disordered" evidence="1">
    <location>
        <begin position="29"/>
        <end position="96"/>
    </location>
</feature>
<proteinExistence type="predicted"/>
<dbReference type="AlphaFoldDB" id="A0A6A6HNK6"/>
<dbReference type="GO" id="GO:0006614">
    <property type="term" value="P:SRP-dependent cotranslational protein targeting to membrane"/>
    <property type="evidence" value="ECO:0007669"/>
    <property type="project" value="InterPro"/>
</dbReference>
<evidence type="ECO:0000259" key="2">
    <source>
        <dbReference type="Pfam" id="PF05486"/>
    </source>
</evidence>
<dbReference type="PANTHER" id="PTHR12834">
    <property type="entry name" value="SIGNAL RECOGNITION PARTICLE 9 KDA PROTEIN"/>
    <property type="match status" value="1"/>
</dbReference>
<dbReference type="Proteomes" id="UP000800092">
    <property type="component" value="Unassembled WGS sequence"/>
</dbReference>